<reference evidence="7" key="1">
    <citation type="submission" date="2018-06" db="EMBL/GenBank/DDBJ databases">
        <authorList>
            <person name="Zhirakovskaya E."/>
        </authorList>
    </citation>
    <scope>NUCLEOTIDE SEQUENCE</scope>
</reference>
<organism evidence="7">
    <name type="scientific">hydrothermal vent metagenome</name>
    <dbReference type="NCBI Taxonomy" id="652676"/>
    <lineage>
        <taxon>unclassified sequences</taxon>
        <taxon>metagenomes</taxon>
        <taxon>ecological metagenomes</taxon>
    </lineage>
</organism>
<evidence type="ECO:0000256" key="4">
    <source>
        <dbReference type="ARBA" id="ARBA00022679"/>
    </source>
</evidence>
<dbReference type="InterPro" id="IPR050903">
    <property type="entry name" value="Bact_Chemotaxis_MeTrfase"/>
</dbReference>
<sequence>MKPNMEYLPGYEELVVKRLPQMEPAQFQQWAVLLKKRTGMRLPDNRISFLVTNLGMRMRALGINNFQTYFDYVQNGREGAIEWDQLVHHLTVHETRFLRQESVLALICEKYLPVRHDECVASPVTINVWSVGCSTGEEPYSIAMAVDDHMRQLNCQYYLGVTASDISRSALAHGRKGIYTRQQIKAIEPEWLNNYFTVTEDDKFQINEELRKRVCFNHLNILDIGAAPIGKMDIIVCQNLLIYFDKEQRIDIANTLADHLQPGGLLILGVGELLNWEHPEVTRFTYANTLAFKRQQNIPDGHDGLDA</sequence>
<gene>
    <name evidence="7" type="ORF">MNBD_GAMMA19-1003</name>
</gene>
<dbReference type="PRINTS" id="PR00996">
    <property type="entry name" value="CHERMTFRASE"/>
</dbReference>
<name>A0A3B1A2I3_9ZZZZ</name>
<evidence type="ECO:0000256" key="5">
    <source>
        <dbReference type="ARBA" id="ARBA00022691"/>
    </source>
</evidence>
<dbReference type="PANTHER" id="PTHR24422:SF19">
    <property type="entry name" value="CHEMOTAXIS PROTEIN METHYLTRANSFERASE"/>
    <property type="match status" value="1"/>
</dbReference>
<dbReference type="Pfam" id="PF01739">
    <property type="entry name" value="CheR"/>
    <property type="match status" value="1"/>
</dbReference>
<keyword evidence="4 7" id="KW-0808">Transferase</keyword>
<dbReference type="InterPro" id="IPR036804">
    <property type="entry name" value="CheR_N_sf"/>
</dbReference>
<dbReference type="GO" id="GO:0032259">
    <property type="term" value="P:methylation"/>
    <property type="evidence" value="ECO:0007669"/>
    <property type="project" value="UniProtKB-KW"/>
</dbReference>
<evidence type="ECO:0000256" key="2">
    <source>
        <dbReference type="ARBA" id="ARBA00012534"/>
    </source>
</evidence>
<feature type="domain" description="CheR-type methyltransferase" evidence="6">
    <location>
        <begin position="15"/>
        <end position="297"/>
    </location>
</feature>
<dbReference type="PROSITE" id="PS50123">
    <property type="entry name" value="CHER"/>
    <property type="match status" value="1"/>
</dbReference>
<dbReference type="PANTHER" id="PTHR24422">
    <property type="entry name" value="CHEMOTAXIS PROTEIN METHYLTRANSFERASE"/>
    <property type="match status" value="1"/>
</dbReference>
<keyword evidence="5" id="KW-0949">S-adenosyl-L-methionine</keyword>
<dbReference type="Gene3D" id="3.40.50.150">
    <property type="entry name" value="Vaccinia Virus protein VP39"/>
    <property type="match status" value="1"/>
</dbReference>
<evidence type="ECO:0000313" key="7">
    <source>
        <dbReference type="EMBL" id="VAW99968.1"/>
    </source>
</evidence>
<evidence type="ECO:0000259" key="6">
    <source>
        <dbReference type="PROSITE" id="PS50123"/>
    </source>
</evidence>
<dbReference type="CDD" id="cd02440">
    <property type="entry name" value="AdoMet_MTases"/>
    <property type="match status" value="1"/>
</dbReference>
<comment type="catalytic activity">
    <reaction evidence="1">
        <text>L-glutamyl-[protein] + S-adenosyl-L-methionine = [protein]-L-glutamate 5-O-methyl ester + S-adenosyl-L-homocysteine</text>
        <dbReference type="Rhea" id="RHEA:24452"/>
        <dbReference type="Rhea" id="RHEA-COMP:10208"/>
        <dbReference type="Rhea" id="RHEA-COMP:10311"/>
        <dbReference type="ChEBI" id="CHEBI:29973"/>
        <dbReference type="ChEBI" id="CHEBI:57856"/>
        <dbReference type="ChEBI" id="CHEBI:59789"/>
        <dbReference type="ChEBI" id="CHEBI:82795"/>
        <dbReference type="EC" id="2.1.1.80"/>
    </reaction>
</comment>
<dbReference type="AlphaFoldDB" id="A0A3B1A2I3"/>
<accession>A0A3B1A2I3</accession>
<protein>
    <recommendedName>
        <fullName evidence="2">protein-glutamate O-methyltransferase</fullName>
        <ecNumber evidence="2">2.1.1.80</ecNumber>
    </recommendedName>
</protein>
<proteinExistence type="predicted"/>
<dbReference type="InterPro" id="IPR022641">
    <property type="entry name" value="CheR_N"/>
</dbReference>
<dbReference type="EC" id="2.1.1.80" evidence="2"/>
<dbReference type="Pfam" id="PF03705">
    <property type="entry name" value="CheR_N"/>
    <property type="match status" value="1"/>
</dbReference>
<dbReference type="GO" id="GO:0008983">
    <property type="term" value="F:protein-glutamate O-methyltransferase activity"/>
    <property type="evidence" value="ECO:0007669"/>
    <property type="project" value="UniProtKB-EC"/>
</dbReference>
<dbReference type="SMART" id="SM00138">
    <property type="entry name" value="MeTrc"/>
    <property type="match status" value="1"/>
</dbReference>
<dbReference type="InterPro" id="IPR029063">
    <property type="entry name" value="SAM-dependent_MTases_sf"/>
</dbReference>
<dbReference type="InterPro" id="IPR000780">
    <property type="entry name" value="CheR_MeTrfase"/>
</dbReference>
<dbReference type="EMBL" id="UOFV01000194">
    <property type="protein sequence ID" value="VAW99968.1"/>
    <property type="molecule type" value="Genomic_DNA"/>
</dbReference>
<keyword evidence="3 7" id="KW-0489">Methyltransferase</keyword>
<dbReference type="InterPro" id="IPR022642">
    <property type="entry name" value="CheR_C"/>
</dbReference>
<evidence type="ECO:0000256" key="1">
    <source>
        <dbReference type="ARBA" id="ARBA00001541"/>
    </source>
</evidence>
<dbReference type="Gene3D" id="1.10.155.10">
    <property type="entry name" value="Chemotaxis receptor methyltransferase CheR, N-terminal domain"/>
    <property type="match status" value="1"/>
</dbReference>
<dbReference type="SUPFAM" id="SSF53335">
    <property type="entry name" value="S-adenosyl-L-methionine-dependent methyltransferases"/>
    <property type="match status" value="1"/>
</dbReference>
<evidence type="ECO:0000256" key="3">
    <source>
        <dbReference type="ARBA" id="ARBA00022603"/>
    </source>
</evidence>
<dbReference type="SUPFAM" id="SSF47757">
    <property type="entry name" value="Chemotaxis receptor methyltransferase CheR, N-terminal domain"/>
    <property type="match status" value="1"/>
</dbReference>